<comment type="caution">
    <text evidence="1">The sequence shown here is derived from an EMBL/GenBank/DDBJ whole genome shotgun (WGS) entry which is preliminary data.</text>
</comment>
<evidence type="ECO:0008006" key="3">
    <source>
        <dbReference type="Google" id="ProtNLM"/>
    </source>
</evidence>
<reference evidence="1 2" key="1">
    <citation type="submission" date="2017-10" db="EMBL/GenBank/DDBJ databases">
        <title>Draft genome sequence of cellulolytic Actinomyces sp CtC72 isolated from cattle rumen fluid.</title>
        <authorList>
            <person name="Joshi A.J."/>
            <person name="Vasudevan G."/>
            <person name="Lanjekar V.B."/>
            <person name="Hivarkar S."/>
            <person name="Engineer A."/>
            <person name="Pore S.D."/>
            <person name="Dhakephalkar P.K."/>
            <person name="Dagar S."/>
        </authorList>
    </citation>
    <scope>NUCLEOTIDE SEQUENCE [LARGE SCALE GENOMIC DNA]</scope>
    <source>
        <strain evidence="2">CtC72</strain>
    </source>
</reference>
<sequence length="93" mass="10106">MLWAASENSAAYAALLAPIAPPDLVATDGAGGALKALRSLWPDTPIQRCLIHVHRDTVRDLTLHPKTTPGKALLRHSRKLLSISTTEQATRCW</sequence>
<name>A0ABX4MAR4_9ACTO</name>
<proteinExistence type="predicted"/>
<accession>A0ABX4MAR4</accession>
<gene>
    <name evidence="1" type="ORF">BW737_008640</name>
</gene>
<evidence type="ECO:0000313" key="1">
    <source>
        <dbReference type="EMBL" id="PHP52544.1"/>
    </source>
</evidence>
<dbReference type="RefSeq" id="WP_086614241.1">
    <property type="nucleotide sequence ID" value="NZ_MTPX02000042.1"/>
</dbReference>
<dbReference type="Proteomes" id="UP000194577">
    <property type="component" value="Unassembled WGS sequence"/>
</dbReference>
<organism evidence="1 2">
    <name type="scientific">Actinomyces ruminis</name>
    <dbReference type="NCBI Taxonomy" id="1937003"/>
    <lineage>
        <taxon>Bacteria</taxon>
        <taxon>Bacillati</taxon>
        <taxon>Actinomycetota</taxon>
        <taxon>Actinomycetes</taxon>
        <taxon>Actinomycetales</taxon>
        <taxon>Actinomycetaceae</taxon>
        <taxon>Actinomyces</taxon>
    </lineage>
</organism>
<keyword evidence="2" id="KW-1185">Reference proteome</keyword>
<protein>
    <recommendedName>
        <fullName evidence="3">MULE transposase domain-containing protein</fullName>
    </recommendedName>
</protein>
<evidence type="ECO:0000313" key="2">
    <source>
        <dbReference type="Proteomes" id="UP000194577"/>
    </source>
</evidence>
<dbReference type="EMBL" id="MTPX02000042">
    <property type="protein sequence ID" value="PHP52544.1"/>
    <property type="molecule type" value="Genomic_DNA"/>
</dbReference>